<organism evidence="1 2">
    <name type="scientific">Vespula maculifrons</name>
    <name type="common">Eastern yellow jacket</name>
    <name type="synonym">Wasp</name>
    <dbReference type="NCBI Taxonomy" id="7453"/>
    <lineage>
        <taxon>Eukaryota</taxon>
        <taxon>Metazoa</taxon>
        <taxon>Ecdysozoa</taxon>
        <taxon>Arthropoda</taxon>
        <taxon>Hexapoda</taxon>
        <taxon>Insecta</taxon>
        <taxon>Pterygota</taxon>
        <taxon>Neoptera</taxon>
        <taxon>Endopterygota</taxon>
        <taxon>Hymenoptera</taxon>
        <taxon>Apocrita</taxon>
        <taxon>Aculeata</taxon>
        <taxon>Vespoidea</taxon>
        <taxon>Vespidae</taxon>
        <taxon>Vespinae</taxon>
        <taxon>Vespula</taxon>
    </lineage>
</organism>
<dbReference type="EMBL" id="JAYRBN010000009">
    <property type="protein sequence ID" value="KAL2750581.1"/>
    <property type="molecule type" value="Genomic_DNA"/>
</dbReference>
<evidence type="ECO:0000313" key="2">
    <source>
        <dbReference type="Proteomes" id="UP001607303"/>
    </source>
</evidence>
<comment type="caution">
    <text evidence="1">The sequence shown here is derived from an EMBL/GenBank/DDBJ whole genome shotgun (WGS) entry which is preliminary data.</text>
</comment>
<name>A0ABD2CZL7_VESMC</name>
<evidence type="ECO:0000313" key="1">
    <source>
        <dbReference type="EMBL" id="KAL2750581.1"/>
    </source>
</evidence>
<dbReference type="Proteomes" id="UP001607303">
    <property type="component" value="Unassembled WGS sequence"/>
</dbReference>
<protein>
    <submittedName>
        <fullName evidence="1">Uncharacterized protein</fullName>
    </submittedName>
</protein>
<dbReference type="AlphaFoldDB" id="A0ABD2CZL7"/>
<accession>A0ABD2CZL7</accession>
<reference evidence="1 2" key="1">
    <citation type="journal article" date="2024" name="Ann. Entomol. Soc. Am.">
        <title>Genomic analyses of the southern and eastern yellowjacket wasps (Hymenoptera: Vespidae) reveal evolutionary signatures of social life.</title>
        <authorList>
            <person name="Catto M.A."/>
            <person name="Caine P.B."/>
            <person name="Orr S.E."/>
            <person name="Hunt B.G."/>
            <person name="Goodisman M.A.D."/>
        </authorList>
    </citation>
    <scope>NUCLEOTIDE SEQUENCE [LARGE SCALE GENOMIC DNA]</scope>
    <source>
        <strain evidence="1">232</strain>
        <tissue evidence="1">Head and thorax</tissue>
    </source>
</reference>
<proteinExistence type="predicted"/>
<keyword evidence="2" id="KW-1185">Reference proteome</keyword>
<gene>
    <name evidence="1" type="ORF">V1477_001151</name>
</gene>
<sequence length="119" mass="12821">MGSKRAGSPDSNVLTQGFHYSFASTGAMAKYGKRAAAAAAVCCHRFSYETELRLPTTGTLGRDSDSSAGGQKSCTCLETHFPTAYHVLVFVVRCVCLSLRGYRVPATSNRESTFRNLSL</sequence>